<evidence type="ECO:0000313" key="3">
    <source>
        <dbReference type="EMBL" id="MUL28542.1"/>
    </source>
</evidence>
<feature type="signal peptide" evidence="1">
    <location>
        <begin position="1"/>
        <end position="21"/>
    </location>
</feature>
<evidence type="ECO:0000313" key="4">
    <source>
        <dbReference type="Proteomes" id="UP000482295"/>
    </source>
</evidence>
<sequence length="412" mass="44348">MMRFKYLMMAAACALFASCMNDGYTEPAENAPAPYGNNELTETNVITIAQLKNNFATYISTDFRDGRSFAKVDDDIKIKAIVTSSDVQGNVYQELALQDATGAIIVSVAQGGLYGALPVGTEILVSLKDLYVGNYGKQAQIGVPSKNATGADVIGRIGRATWDQHYKILSTGHKVEPTLFATGSTPTTWNLDTDGGKLGVIRNVSFKSSNNAKVKDTFADANGGAGSVSWTLNEQDGRKVIVYNSNFADFANAKVPTGKVDITGIIKRFNNQWEIIIRSLDDIKPAERIDPFAGLPGTGDGTQANPIDVTRALAYIASGHADATEYYIKGKISLVNSVDTGNYGNAEYYISNDGTTNNHLMVFRGYWLNGAKFTTATAPQLAVGKTVVILGKLKDYNGTPEVDQRSKIISIN</sequence>
<dbReference type="AlphaFoldDB" id="A0A7C9HUE2"/>
<gene>
    <name evidence="3" type="ORF">F0475_09575</name>
</gene>
<reference evidence="3 4" key="1">
    <citation type="submission" date="2019-09" db="EMBL/GenBank/DDBJ databases">
        <title>Prevotella A2879 sp. nov., isolated from an abscess of a patient.</title>
        <authorList>
            <person name="Buhl M."/>
            <person name="Oberhettinger P."/>
        </authorList>
    </citation>
    <scope>NUCLEOTIDE SEQUENCE [LARGE SCALE GENOMIC DNA]</scope>
    <source>
        <strain evidence="3 4">A2879</strain>
    </source>
</reference>
<dbReference type="Proteomes" id="UP000482295">
    <property type="component" value="Unassembled WGS sequence"/>
</dbReference>
<comment type="caution">
    <text evidence="3">The sequence shown here is derived from an EMBL/GenBank/DDBJ whole genome shotgun (WGS) entry which is preliminary data.</text>
</comment>
<keyword evidence="4" id="KW-1185">Reference proteome</keyword>
<evidence type="ECO:0000259" key="2">
    <source>
        <dbReference type="Pfam" id="PF18942"/>
    </source>
</evidence>
<dbReference type="InterPro" id="IPR043744">
    <property type="entry name" value="DUF5689"/>
</dbReference>
<protein>
    <recommendedName>
        <fullName evidence="2">DUF5689 domain-containing protein</fullName>
    </recommendedName>
</protein>
<organism evidence="3 4">
    <name type="scientific">Prevotella vespertina</name>
    <dbReference type="NCBI Taxonomy" id="2608404"/>
    <lineage>
        <taxon>Bacteria</taxon>
        <taxon>Pseudomonadati</taxon>
        <taxon>Bacteroidota</taxon>
        <taxon>Bacteroidia</taxon>
        <taxon>Bacteroidales</taxon>
        <taxon>Prevotellaceae</taxon>
        <taxon>Prevotella</taxon>
    </lineage>
</organism>
<feature type="domain" description="DUF5689" evidence="2">
    <location>
        <begin position="43"/>
        <end position="283"/>
    </location>
</feature>
<dbReference type="RefSeq" id="WP_155716422.1">
    <property type="nucleotide sequence ID" value="NZ_VVIQ01000010.1"/>
</dbReference>
<dbReference type="Pfam" id="PF18942">
    <property type="entry name" value="DUF5689"/>
    <property type="match status" value="1"/>
</dbReference>
<name>A0A7C9HUE2_9BACT</name>
<feature type="chain" id="PRO_5028835349" description="DUF5689 domain-containing protein" evidence="1">
    <location>
        <begin position="22"/>
        <end position="412"/>
    </location>
</feature>
<accession>A0A7C9HUE2</accession>
<keyword evidence="1" id="KW-0732">Signal</keyword>
<dbReference type="PROSITE" id="PS51257">
    <property type="entry name" value="PROKAR_LIPOPROTEIN"/>
    <property type="match status" value="1"/>
</dbReference>
<evidence type="ECO:0000256" key="1">
    <source>
        <dbReference type="SAM" id="SignalP"/>
    </source>
</evidence>
<dbReference type="EMBL" id="VVIQ01000010">
    <property type="protein sequence ID" value="MUL28542.1"/>
    <property type="molecule type" value="Genomic_DNA"/>
</dbReference>
<proteinExistence type="predicted"/>